<accession>A0A6J6P4B6</accession>
<proteinExistence type="predicted"/>
<organism evidence="1">
    <name type="scientific">freshwater metagenome</name>
    <dbReference type="NCBI Taxonomy" id="449393"/>
    <lineage>
        <taxon>unclassified sequences</taxon>
        <taxon>metagenomes</taxon>
        <taxon>ecological metagenomes</taxon>
    </lineage>
</organism>
<protein>
    <submittedName>
        <fullName evidence="1">Unannotated protein</fullName>
    </submittedName>
</protein>
<name>A0A6J6P4B6_9ZZZZ</name>
<evidence type="ECO:0000313" key="1">
    <source>
        <dbReference type="EMBL" id="CAB4691478.1"/>
    </source>
</evidence>
<gene>
    <name evidence="1" type="ORF">UFOPK2579_00439</name>
</gene>
<sequence length="192" mass="19557">MTTSTSSSRTAALGLVAGAILLAVVAAFAIFLPKAHGSEIELPETLPGGLERVVQPEDSEFDESEIEGSAADALAELYDADATVGDYATADRSAQVTVTVLDVPAGPFLPTGPVPDPETYGYARGATELVTVGDAICSLNYAQPVPSGQPVDEDEQPAGAFCQLGSGERTFLASGSGVAPDAIVDILESLAD</sequence>
<dbReference type="EMBL" id="CAEZXR010000034">
    <property type="protein sequence ID" value="CAB4691478.1"/>
    <property type="molecule type" value="Genomic_DNA"/>
</dbReference>
<dbReference type="AlphaFoldDB" id="A0A6J6P4B6"/>
<reference evidence="1" key="1">
    <citation type="submission" date="2020-05" db="EMBL/GenBank/DDBJ databases">
        <authorList>
            <person name="Chiriac C."/>
            <person name="Salcher M."/>
            <person name="Ghai R."/>
            <person name="Kavagutti S V."/>
        </authorList>
    </citation>
    <scope>NUCLEOTIDE SEQUENCE</scope>
</reference>